<reference evidence="2 3" key="1">
    <citation type="submission" date="2018-09" db="EMBL/GenBank/DDBJ databases">
        <title>Acidovorax cavernicola nov. sp. isolated from Gruta de las Maravillas (Aracena, Spain).</title>
        <authorList>
            <person name="Jurado V."/>
            <person name="Gutierrez-Patricio S."/>
            <person name="Gonzalez-Pimentel J.L."/>
            <person name="Miller A.Z."/>
            <person name="Laiz L."/>
            <person name="Saiz-Jimenez C."/>
        </authorList>
    </citation>
    <scope>NUCLEOTIDE SEQUENCE [LARGE SCALE GENOMIC DNA]</scope>
    <source>
        <strain evidence="2 3">1011MAR4D40.2</strain>
    </source>
</reference>
<dbReference type="Proteomes" id="UP000265619">
    <property type="component" value="Unassembled WGS sequence"/>
</dbReference>
<protein>
    <submittedName>
        <fullName evidence="2">DUF1090 domain-containing protein</fullName>
    </submittedName>
</protein>
<proteinExistence type="predicted"/>
<accession>A0A9X8D5G7</accession>
<name>A0A9X8D5G7_9BURK</name>
<sequence length="194" mass="20953">MPPVGAMVTITLRFDMADAFGSLSWRARHYFFGAPPHSVIAMTFGGRVYAAPGAKVVGAPSRASGAPSMKLRLLVLAAAAAFTALGAAAQPAGPGTCDAKREAIGRDIEMAKSKGQKQRVRGLETALAEVNRNCTDAKLAAEHARRIRDQERKVAQRERDLREAQEKGRASKIADREKKLRDAQEELQHLKGAH</sequence>
<gene>
    <name evidence="2" type="ORF">D3H34_12590</name>
</gene>
<evidence type="ECO:0000256" key="1">
    <source>
        <dbReference type="SAM" id="MobiDB-lite"/>
    </source>
</evidence>
<dbReference type="Pfam" id="PF06476">
    <property type="entry name" value="DUF1090"/>
    <property type="match status" value="1"/>
</dbReference>
<dbReference type="OrthoDB" id="8857446at2"/>
<dbReference type="EMBL" id="QXMN01000012">
    <property type="protein sequence ID" value="RIX80640.1"/>
    <property type="molecule type" value="Genomic_DNA"/>
</dbReference>
<evidence type="ECO:0000313" key="2">
    <source>
        <dbReference type="EMBL" id="RIX80640.1"/>
    </source>
</evidence>
<organism evidence="2 3">
    <name type="scientific">Acidovorax cavernicola</name>
    <dbReference type="NCBI Taxonomy" id="1675792"/>
    <lineage>
        <taxon>Bacteria</taxon>
        <taxon>Pseudomonadati</taxon>
        <taxon>Pseudomonadota</taxon>
        <taxon>Betaproteobacteria</taxon>
        <taxon>Burkholderiales</taxon>
        <taxon>Comamonadaceae</taxon>
        <taxon>Acidovorax</taxon>
    </lineage>
</organism>
<feature type="region of interest" description="Disordered" evidence="1">
    <location>
        <begin position="150"/>
        <end position="178"/>
    </location>
</feature>
<dbReference type="InterPro" id="IPR009468">
    <property type="entry name" value="DUF1090"/>
</dbReference>
<keyword evidence="3" id="KW-1185">Reference proteome</keyword>
<comment type="caution">
    <text evidence="2">The sequence shown here is derived from an EMBL/GenBank/DDBJ whole genome shotgun (WGS) entry which is preliminary data.</text>
</comment>
<dbReference type="AlphaFoldDB" id="A0A9X8D5G7"/>
<evidence type="ECO:0000313" key="3">
    <source>
        <dbReference type="Proteomes" id="UP000265619"/>
    </source>
</evidence>